<name>A0A433A288_9FUNG</name>
<dbReference type="InterPro" id="IPR019405">
    <property type="entry name" value="Lactonase_7-beta_prop"/>
</dbReference>
<dbReference type="PANTHER" id="PTHR13211">
    <property type="entry name" value="TELOMERASE CAJAL BODY PROTEIN 1"/>
    <property type="match status" value="1"/>
</dbReference>
<dbReference type="InterPro" id="IPR036322">
    <property type="entry name" value="WD40_repeat_dom_sf"/>
</dbReference>
<evidence type="ECO:0000313" key="2">
    <source>
        <dbReference type="EMBL" id="RUO96810.1"/>
    </source>
</evidence>
<feature type="region of interest" description="Disordered" evidence="1">
    <location>
        <begin position="280"/>
        <end position="299"/>
    </location>
</feature>
<feature type="non-terminal residue" evidence="2">
    <location>
        <position position="572"/>
    </location>
</feature>
<dbReference type="InterPro" id="IPR001680">
    <property type="entry name" value="WD40_rpt"/>
</dbReference>
<accession>A0A433A288</accession>
<evidence type="ECO:0000313" key="3">
    <source>
        <dbReference type="Proteomes" id="UP000268093"/>
    </source>
</evidence>
<dbReference type="InterPro" id="IPR015943">
    <property type="entry name" value="WD40/YVTN_repeat-like_dom_sf"/>
</dbReference>
<comment type="caution">
    <text evidence="2">The sequence shown here is derived from an EMBL/GenBank/DDBJ whole genome shotgun (WGS) entry which is preliminary data.</text>
</comment>
<organism evidence="2 3">
    <name type="scientific">Jimgerdemannia flammicorona</name>
    <dbReference type="NCBI Taxonomy" id="994334"/>
    <lineage>
        <taxon>Eukaryota</taxon>
        <taxon>Fungi</taxon>
        <taxon>Fungi incertae sedis</taxon>
        <taxon>Mucoromycota</taxon>
        <taxon>Mucoromycotina</taxon>
        <taxon>Endogonomycetes</taxon>
        <taxon>Endogonales</taxon>
        <taxon>Endogonaceae</taxon>
        <taxon>Jimgerdemannia</taxon>
    </lineage>
</organism>
<dbReference type="SMART" id="SM00320">
    <property type="entry name" value="WD40"/>
    <property type="match status" value="6"/>
</dbReference>
<proteinExistence type="predicted"/>
<dbReference type="OrthoDB" id="239865at2759"/>
<reference evidence="2 3" key="1">
    <citation type="journal article" date="2018" name="New Phytol.">
        <title>Phylogenomics of Endogonaceae and evolution of mycorrhizas within Mucoromycota.</title>
        <authorList>
            <person name="Chang Y."/>
            <person name="Desiro A."/>
            <person name="Na H."/>
            <person name="Sandor L."/>
            <person name="Lipzen A."/>
            <person name="Clum A."/>
            <person name="Barry K."/>
            <person name="Grigoriev I.V."/>
            <person name="Martin F.M."/>
            <person name="Stajich J.E."/>
            <person name="Smith M.E."/>
            <person name="Bonito G."/>
            <person name="Spatafora J.W."/>
        </authorList>
    </citation>
    <scope>NUCLEOTIDE SEQUENCE [LARGE SCALE GENOMIC DNA]</scope>
    <source>
        <strain evidence="2 3">GMNB39</strain>
    </source>
</reference>
<dbReference type="Pfam" id="PF00400">
    <property type="entry name" value="WD40"/>
    <property type="match status" value="2"/>
</dbReference>
<evidence type="ECO:0000256" key="1">
    <source>
        <dbReference type="SAM" id="MobiDB-lite"/>
    </source>
</evidence>
<dbReference type="Gene3D" id="2.130.10.10">
    <property type="entry name" value="YVTN repeat-like/Quinoprotein amine dehydrogenase"/>
    <property type="match status" value="3"/>
</dbReference>
<feature type="compositionally biased region" description="Polar residues" evidence="1">
    <location>
        <begin position="280"/>
        <end position="293"/>
    </location>
</feature>
<feature type="region of interest" description="Disordered" evidence="1">
    <location>
        <begin position="463"/>
        <end position="498"/>
    </location>
</feature>
<dbReference type="Proteomes" id="UP000268093">
    <property type="component" value="Unassembled WGS sequence"/>
</dbReference>
<dbReference type="AlphaFoldDB" id="A0A433A288"/>
<dbReference type="PANTHER" id="PTHR13211:SF0">
    <property type="entry name" value="TELOMERASE CAJAL BODY PROTEIN 1"/>
    <property type="match status" value="1"/>
</dbReference>
<dbReference type="SUPFAM" id="SSF50978">
    <property type="entry name" value="WD40 repeat-like"/>
    <property type="match status" value="1"/>
</dbReference>
<protein>
    <submittedName>
        <fullName evidence="2">WD40-repeat-containing domain protein</fullName>
    </submittedName>
</protein>
<feature type="compositionally biased region" description="Acidic residues" evidence="1">
    <location>
        <begin position="468"/>
        <end position="482"/>
    </location>
</feature>
<keyword evidence="3" id="KW-1185">Reference proteome</keyword>
<feature type="compositionally biased region" description="Basic and acidic residues" evidence="1">
    <location>
        <begin position="483"/>
        <end position="492"/>
    </location>
</feature>
<gene>
    <name evidence="2" type="ORF">BC936DRAFT_141419</name>
</gene>
<dbReference type="EMBL" id="RBNI01019581">
    <property type="protein sequence ID" value="RUO96810.1"/>
    <property type="molecule type" value="Genomic_DNA"/>
</dbReference>
<dbReference type="InterPro" id="IPR051150">
    <property type="entry name" value="SWT21/TCAB1_mRNA_Telomere"/>
</dbReference>
<sequence length="572" mass="63448">MATIEPSTWTPVETANTAYAQTGEQQQGDGVTVEPAMSSSQAYQVFEYDFTQPWACAASTGDRYSTTVGAVARREFAASESGDGDRGVKPFLGKETDFFKVAKWSPDGTCILTNSNDNLLRIFELYASLLHVCGYLHLQESNASSSAPSNVFDASAEIDMSPVLAVREGESIYDCCWYPAMNSQDPASCFFLSSTRDHPVHMWDAFTGKRHQPPRNVRRAQLAHFQFRRNQVNHAFHQNLPLFRLANSYNYKPSALIQPAARSRIYCGLNNMIQIFDTNRPGSDSTLRPTTPTKRSKEGQKGVISCLAFNPDRSGLYAAGSYSKSIGLYDETNNELCCLLTEGMVGGVTQLHFSPDGQYLYSASRKDHKLLCWDIRNTQKVLFHMHRTGNTNQRLAFDVDATGRYLVTGDQDGRTSVYDLARTEETTREERCLYTFQAHDDTTATTTFHPSYPLLASCSGQRKYTLPDESDSDTETDSDDSDDSRMREDDRGAVSPLPAVSTDNSLKIWRLPGGYAWYVDGYRWDGGATETAGEDGGVEAVDMEVSAVLEVAAVQATVMTEIVQAQELVEQV</sequence>
<dbReference type="Pfam" id="PF10282">
    <property type="entry name" value="Lactonase"/>
    <property type="match status" value="1"/>
</dbReference>